<gene>
    <name evidence="1" type="ORF">DAT39_019285</name>
</gene>
<proteinExistence type="predicted"/>
<evidence type="ECO:0000313" key="1">
    <source>
        <dbReference type="EMBL" id="KAF5891013.1"/>
    </source>
</evidence>
<feature type="non-terminal residue" evidence="1">
    <location>
        <position position="74"/>
    </location>
</feature>
<dbReference type="Proteomes" id="UP000727407">
    <property type="component" value="Unassembled WGS sequence"/>
</dbReference>
<evidence type="ECO:0000313" key="2">
    <source>
        <dbReference type="Proteomes" id="UP000727407"/>
    </source>
</evidence>
<name>A0A8J4TI76_CLAMG</name>
<sequence length="74" mass="7786">IVFFRRTGSVINSSLTFNSSGSIPTVTQVKTILLSTSNAKLNIIVKSVKVTLVPVTNTSSTNTTLTPSQATNTS</sequence>
<accession>A0A8J4TI76</accession>
<reference evidence="1" key="1">
    <citation type="submission" date="2020-07" db="EMBL/GenBank/DDBJ databases">
        <title>Clarias magur genome sequencing, assembly and annotation.</title>
        <authorList>
            <person name="Kushwaha B."/>
            <person name="Kumar R."/>
            <person name="Das P."/>
            <person name="Joshi C.G."/>
            <person name="Kumar D."/>
            <person name="Nagpure N.S."/>
            <person name="Pandey M."/>
            <person name="Agarwal S."/>
            <person name="Srivastava S."/>
            <person name="Singh M."/>
            <person name="Sahoo L."/>
            <person name="Jayasankar P."/>
            <person name="Meher P.K."/>
            <person name="Koringa P.G."/>
            <person name="Iquebal M.A."/>
            <person name="Das S.P."/>
            <person name="Bit A."/>
            <person name="Patnaik S."/>
            <person name="Patel N."/>
            <person name="Shah T.M."/>
            <person name="Hinsu A."/>
            <person name="Jena J.K."/>
        </authorList>
    </citation>
    <scope>NUCLEOTIDE SEQUENCE</scope>
    <source>
        <strain evidence="1">CIFAMagur01</strain>
        <tissue evidence="1">Testis</tissue>
    </source>
</reference>
<protein>
    <submittedName>
        <fullName evidence="1">Mucin-5AC-like isoform X2</fullName>
    </submittedName>
</protein>
<keyword evidence="2" id="KW-1185">Reference proteome</keyword>
<dbReference type="AlphaFoldDB" id="A0A8J4TI76"/>
<organism evidence="1 2">
    <name type="scientific">Clarias magur</name>
    <name type="common">Asian catfish</name>
    <name type="synonym">Macropteronotus magur</name>
    <dbReference type="NCBI Taxonomy" id="1594786"/>
    <lineage>
        <taxon>Eukaryota</taxon>
        <taxon>Metazoa</taxon>
        <taxon>Chordata</taxon>
        <taxon>Craniata</taxon>
        <taxon>Vertebrata</taxon>
        <taxon>Euteleostomi</taxon>
        <taxon>Actinopterygii</taxon>
        <taxon>Neopterygii</taxon>
        <taxon>Teleostei</taxon>
        <taxon>Ostariophysi</taxon>
        <taxon>Siluriformes</taxon>
        <taxon>Clariidae</taxon>
        <taxon>Clarias</taxon>
    </lineage>
</organism>
<comment type="caution">
    <text evidence="1">The sequence shown here is derived from an EMBL/GenBank/DDBJ whole genome shotgun (WGS) entry which is preliminary data.</text>
</comment>
<feature type="non-terminal residue" evidence="1">
    <location>
        <position position="1"/>
    </location>
</feature>
<dbReference type="EMBL" id="QNUK01000626">
    <property type="protein sequence ID" value="KAF5891013.1"/>
    <property type="molecule type" value="Genomic_DNA"/>
</dbReference>